<dbReference type="RefSeq" id="WP_344800644.1">
    <property type="nucleotide sequence ID" value="NZ_BAABBN010000015.1"/>
</dbReference>
<gene>
    <name evidence="1" type="ORF">GCM10022277_42240</name>
</gene>
<accession>A0ABP7NCW1</accession>
<dbReference type="EMBL" id="BAABBN010000015">
    <property type="protein sequence ID" value="GAA3941890.1"/>
    <property type="molecule type" value="Genomic_DNA"/>
</dbReference>
<keyword evidence="2" id="KW-1185">Reference proteome</keyword>
<evidence type="ECO:0000313" key="1">
    <source>
        <dbReference type="EMBL" id="GAA3941890.1"/>
    </source>
</evidence>
<sequence length="230" mass="25361">MVAQRQTGFSLVEMMLATLLSVSLSVAATEWFISILSLTRSQQVSIESNEIGRFVLRYMEINIEKAGAGTGDQPAISFSGDDLIVRYQSELPLIGEVRNCLGNKISHSLVVDQLSVEAYELGGKELKCSSGRLVDWITEGIDDISYEVAVDQGSFLGTVFESGRLDGVPDQYVSASEFNPELMNPVALRVVVTAYKPIESNPFKSNYWQRSSPEDFMSRKFTTLVVLPNG</sequence>
<dbReference type="Proteomes" id="UP001501565">
    <property type="component" value="Unassembled WGS sequence"/>
</dbReference>
<name>A0ABP7NCW1_9GAMM</name>
<organism evidence="1 2">
    <name type="scientific">Litoribacillus peritrichatus</name>
    <dbReference type="NCBI Taxonomy" id="718191"/>
    <lineage>
        <taxon>Bacteria</taxon>
        <taxon>Pseudomonadati</taxon>
        <taxon>Pseudomonadota</taxon>
        <taxon>Gammaproteobacteria</taxon>
        <taxon>Oceanospirillales</taxon>
        <taxon>Oceanospirillaceae</taxon>
        <taxon>Litoribacillus</taxon>
    </lineage>
</organism>
<evidence type="ECO:0000313" key="2">
    <source>
        <dbReference type="Proteomes" id="UP001501565"/>
    </source>
</evidence>
<reference evidence="2" key="1">
    <citation type="journal article" date="2019" name="Int. J. Syst. Evol. Microbiol.">
        <title>The Global Catalogue of Microorganisms (GCM) 10K type strain sequencing project: providing services to taxonomists for standard genome sequencing and annotation.</title>
        <authorList>
            <consortium name="The Broad Institute Genomics Platform"/>
            <consortium name="The Broad Institute Genome Sequencing Center for Infectious Disease"/>
            <person name="Wu L."/>
            <person name="Ma J."/>
        </authorList>
    </citation>
    <scope>NUCLEOTIDE SEQUENCE [LARGE SCALE GENOMIC DNA]</scope>
    <source>
        <strain evidence="2">JCM 17551</strain>
    </source>
</reference>
<dbReference type="InterPro" id="IPR012902">
    <property type="entry name" value="N_methyl_site"/>
</dbReference>
<comment type="caution">
    <text evidence="1">The sequence shown here is derived from an EMBL/GenBank/DDBJ whole genome shotgun (WGS) entry which is preliminary data.</text>
</comment>
<protein>
    <recommendedName>
        <fullName evidence="3">Prepilin-type N-terminal cleavage/methylation domain-containing protein</fullName>
    </recommendedName>
</protein>
<evidence type="ECO:0008006" key="3">
    <source>
        <dbReference type="Google" id="ProtNLM"/>
    </source>
</evidence>
<dbReference type="PROSITE" id="PS00409">
    <property type="entry name" value="PROKAR_NTER_METHYL"/>
    <property type="match status" value="1"/>
</dbReference>
<proteinExistence type="predicted"/>